<comment type="caution">
    <text evidence="2">The sequence shown here is derived from an EMBL/GenBank/DDBJ whole genome shotgun (WGS) entry which is preliminary data.</text>
</comment>
<accession>A0A8T3E937</accession>
<evidence type="ECO:0000313" key="2">
    <source>
        <dbReference type="EMBL" id="KAI1904786.1"/>
    </source>
</evidence>
<evidence type="ECO:0000256" key="1">
    <source>
        <dbReference type="SAM" id="MobiDB-lite"/>
    </source>
</evidence>
<dbReference type="Proteomes" id="UP000829720">
    <property type="component" value="Unassembled WGS sequence"/>
</dbReference>
<dbReference type="EMBL" id="JAERUA010000001">
    <property type="protein sequence ID" value="KAI1904786.1"/>
    <property type="molecule type" value="Genomic_DNA"/>
</dbReference>
<sequence length="78" mass="8344">MGCAIGSCWRLYLGVRCDHYSVAHTVLSTAVRVGSAQRLTCPGRRTLHWGLEWTPEQQVTETGHSASAPFGRGSAGSA</sequence>
<keyword evidence="3" id="KW-1185">Reference proteome</keyword>
<proteinExistence type="predicted"/>
<reference evidence="2" key="1">
    <citation type="submission" date="2021-01" db="EMBL/GenBank/DDBJ databases">
        <authorList>
            <person name="Zahm M."/>
            <person name="Roques C."/>
            <person name="Cabau C."/>
            <person name="Klopp C."/>
            <person name="Donnadieu C."/>
            <person name="Jouanno E."/>
            <person name="Lampietro C."/>
            <person name="Louis A."/>
            <person name="Herpin A."/>
            <person name="Echchiki A."/>
            <person name="Berthelot C."/>
            <person name="Parey E."/>
            <person name="Roest-Crollius H."/>
            <person name="Braasch I."/>
            <person name="Postlethwait J."/>
            <person name="Bobe J."/>
            <person name="Montfort J."/>
            <person name="Bouchez O."/>
            <person name="Begum T."/>
            <person name="Mejri S."/>
            <person name="Adams A."/>
            <person name="Chen W.-J."/>
            <person name="Guiguen Y."/>
        </authorList>
    </citation>
    <scope>NUCLEOTIDE SEQUENCE</scope>
    <source>
        <tissue evidence="2">Blood</tissue>
    </source>
</reference>
<protein>
    <submittedName>
        <fullName evidence="2">Uncharacterized protein</fullName>
    </submittedName>
</protein>
<name>A0A8T3E937_9TELE</name>
<organism evidence="2 3">
    <name type="scientific">Albula goreensis</name>
    <dbReference type="NCBI Taxonomy" id="1534307"/>
    <lineage>
        <taxon>Eukaryota</taxon>
        <taxon>Metazoa</taxon>
        <taxon>Chordata</taxon>
        <taxon>Craniata</taxon>
        <taxon>Vertebrata</taxon>
        <taxon>Euteleostomi</taxon>
        <taxon>Actinopterygii</taxon>
        <taxon>Neopterygii</taxon>
        <taxon>Teleostei</taxon>
        <taxon>Albuliformes</taxon>
        <taxon>Albulidae</taxon>
        <taxon>Albula</taxon>
    </lineage>
</organism>
<evidence type="ECO:0000313" key="3">
    <source>
        <dbReference type="Proteomes" id="UP000829720"/>
    </source>
</evidence>
<dbReference type="AlphaFoldDB" id="A0A8T3E937"/>
<feature type="region of interest" description="Disordered" evidence="1">
    <location>
        <begin position="58"/>
        <end position="78"/>
    </location>
</feature>
<gene>
    <name evidence="2" type="ORF">AGOR_G00009270</name>
</gene>